<dbReference type="AlphaFoldDB" id="A2SCK7"/>
<keyword evidence="6" id="KW-0456">Lyase</keyword>
<comment type="similarity">
    <text evidence="2">Belongs to the FAH family.</text>
</comment>
<dbReference type="SUPFAM" id="SSF56529">
    <property type="entry name" value="FAH"/>
    <property type="match status" value="1"/>
</dbReference>
<dbReference type="GO" id="GO:0016853">
    <property type="term" value="F:isomerase activity"/>
    <property type="evidence" value="ECO:0007669"/>
    <property type="project" value="UniProtKB-KW"/>
</dbReference>
<dbReference type="eggNOG" id="COG0179">
    <property type="taxonomic scope" value="Bacteria"/>
</dbReference>
<comment type="cofactor">
    <cofactor evidence="1">
        <name>Mg(2+)</name>
        <dbReference type="ChEBI" id="CHEBI:18420"/>
    </cofactor>
</comment>
<sequence>MKLIRYGMPGREKPGLVDAHGVLRDLSGVTPHLDLPSLGLAGLQRLRRIKPESLPRVRGTPRLGVPFTGISKLVAIGLNYSDHAAESGMRVPTEPIVFMKATTCITGPNDPIELPPGSLKTDWEVELGVVIGKTAKRVSEAQALDHVAGYCVVNDVSERHWQAERGGTWDKGKGFDSFGPIGPWLVTRDEVPDPQVLSMWLDVNGASRQRGNTATMVFSVARIISYVSECMTLLPGDVIATGTPPGVGLGMKPVPQFLKVGDVVSLGIEGLGAQRQVVVPG</sequence>
<dbReference type="Gene3D" id="3.90.850.10">
    <property type="entry name" value="Fumarylacetoacetase-like, C-terminal domain"/>
    <property type="match status" value="1"/>
</dbReference>
<evidence type="ECO:0000259" key="5">
    <source>
        <dbReference type="Pfam" id="PF01557"/>
    </source>
</evidence>
<name>A2SCK7_METPP</name>
<dbReference type="GO" id="GO:0016787">
    <property type="term" value="F:hydrolase activity"/>
    <property type="evidence" value="ECO:0007669"/>
    <property type="project" value="UniProtKB-KW"/>
</dbReference>
<dbReference type="Pfam" id="PF01557">
    <property type="entry name" value="FAA_hydrolase"/>
    <property type="match status" value="1"/>
</dbReference>
<organism evidence="6 7">
    <name type="scientific">Methylibium petroleiphilum (strain ATCC BAA-1232 / LMG 22953 / PM1)</name>
    <dbReference type="NCBI Taxonomy" id="420662"/>
    <lineage>
        <taxon>Bacteria</taxon>
        <taxon>Pseudomonadati</taxon>
        <taxon>Pseudomonadota</taxon>
        <taxon>Betaproteobacteria</taxon>
        <taxon>Burkholderiales</taxon>
        <taxon>Sphaerotilaceae</taxon>
        <taxon>Methylibium</taxon>
    </lineage>
</organism>
<dbReference type="FunFam" id="3.90.850.10:FF:000002">
    <property type="entry name" value="2-hydroxyhepta-2,4-diene-1,7-dioate isomerase"/>
    <property type="match status" value="1"/>
</dbReference>
<dbReference type="Proteomes" id="UP000000366">
    <property type="component" value="Chromosome"/>
</dbReference>
<proteinExistence type="inferred from homology"/>
<reference evidence="6 7" key="1">
    <citation type="journal article" date="2007" name="J. Bacteriol.">
        <title>Whole-genome analysis of the methyl tert-butyl ether-degrading beta-proteobacterium Methylibium petroleiphilum PM1.</title>
        <authorList>
            <person name="Kane S.R."/>
            <person name="Chakicherla A.Y."/>
            <person name="Chain P.S.G."/>
            <person name="Schmidt R."/>
            <person name="Shin M.W."/>
            <person name="Legler T.C."/>
            <person name="Scow K.M."/>
            <person name="Larimer F.W."/>
            <person name="Lucas S.M."/>
            <person name="Richardson P.M."/>
            <person name="Hristova K.R."/>
        </authorList>
    </citation>
    <scope>NUCLEOTIDE SEQUENCE [LARGE SCALE GENOMIC DNA]</scope>
    <source>
        <strain evidence="7">ATCC BAA-1232 / LMG 22953 / PM1</strain>
    </source>
</reference>
<keyword evidence="3" id="KW-0479">Metal-binding</keyword>
<evidence type="ECO:0000313" key="6">
    <source>
        <dbReference type="EMBL" id="ABM93296.1"/>
    </source>
</evidence>
<evidence type="ECO:0000256" key="4">
    <source>
        <dbReference type="ARBA" id="ARBA00022801"/>
    </source>
</evidence>
<keyword evidence="4" id="KW-0378">Hydrolase</keyword>
<dbReference type="PANTHER" id="PTHR42796:SF4">
    <property type="entry name" value="FUMARYLACETOACETATE HYDROLASE DOMAIN-CONTAINING PROTEIN 2A"/>
    <property type="match status" value="1"/>
</dbReference>
<dbReference type="GO" id="GO:0046872">
    <property type="term" value="F:metal ion binding"/>
    <property type="evidence" value="ECO:0007669"/>
    <property type="project" value="UniProtKB-KW"/>
</dbReference>
<dbReference type="GO" id="GO:0019752">
    <property type="term" value="P:carboxylic acid metabolic process"/>
    <property type="evidence" value="ECO:0007669"/>
    <property type="project" value="UniProtKB-ARBA"/>
</dbReference>
<evidence type="ECO:0000256" key="2">
    <source>
        <dbReference type="ARBA" id="ARBA00010211"/>
    </source>
</evidence>
<evidence type="ECO:0000256" key="3">
    <source>
        <dbReference type="ARBA" id="ARBA00022723"/>
    </source>
</evidence>
<accession>A2SCK7</accession>
<dbReference type="HOGENOM" id="CLU_028458_3_4_4"/>
<keyword evidence="6" id="KW-0413">Isomerase</keyword>
<evidence type="ECO:0000313" key="7">
    <source>
        <dbReference type="Proteomes" id="UP000000366"/>
    </source>
</evidence>
<dbReference type="EC" id="4.1.1.-" evidence="6"/>
<dbReference type="EMBL" id="CP000555">
    <property type="protein sequence ID" value="ABM93296.1"/>
    <property type="molecule type" value="Genomic_DNA"/>
</dbReference>
<dbReference type="InterPro" id="IPR036663">
    <property type="entry name" value="Fumarylacetoacetase_C_sf"/>
</dbReference>
<evidence type="ECO:0000256" key="1">
    <source>
        <dbReference type="ARBA" id="ARBA00001946"/>
    </source>
</evidence>
<dbReference type="InterPro" id="IPR011234">
    <property type="entry name" value="Fumarylacetoacetase-like_C"/>
</dbReference>
<dbReference type="GO" id="GO:0016829">
    <property type="term" value="F:lyase activity"/>
    <property type="evidence" value="ECO:0007669"/>
    <property type="project" value="UniProtKB-KW"/>
</dbReference>
<dbReference type="RefSeq" id="WP_011827935.1">
    <property type="nucleotide sequence ID" value="NC_008825.1"/>
</dbReference>
<dbReference type="STRING" id="420662.Mpe_A0334"/>
<gene>
    <name evidence="6" type="ordered locus">Mpe_A0334</name>
</gene>
<feature type="domain" description="Fumarylacetoacetase-like C-terminal" evidence="5">
    <location>
        <begin position="72"/>
        <end position="279"/>
    </location>
</feature>
<dbReference type="InterPro" id="IPR051121">
    <property type="entry name" value="FAH"/>
</dbReference>
<protein>
    <submittedName>
        <fullName evidence="6">5-carboxymethyl-2-hydroxymuconate delta-isomerase</fullName>
        <ecNumber evidence="6">4.1.1.-</ecNumber>
    </submittedName>
</protein>
<keyword evidence="7" id="KW-1185">Reference proteome</keyword>
<dbReference type="PANTHER" id="PTHR42796">
    <property type="entry name" value="FUMARYLACETOACETATE HYDROLASE DOMAIN-CONTAINING PROTEIN 2A-RELATED"/>
    <property type="match status" value="1"/>
</dbReference>
<dbReference type="KEGG" id="mpt:Mpe_A0334"/>